<organism evidence="2">
    <name type="scientific">marine metagenome</name>
    <dbReference type="NCBI Taxonomy" id="408172"/>
    <lineage>
        <taxon>unclassified sequences</taxon>
        <taxon>metagenomes</taxon>
        <taxon>ecological metagenomes</taxon>
    </lineage>
</organism>
<sequence length="38" mass="3945">MGYWIAALSARSTGESGWLLIGVTGMGAMMGVSALWIV</sequence>
<dbReference type="AlphaFoldDB" id="A0A383EM56"/>
<gene>
    <name evidence="2" type="ORF">METZ01_LOCUS510810</name>
</gene>
<evidence type="ECO:0000313" key="2">
    <source>
        <dbReference type="EMBL" id="SVE57956.1"/>
    </source>
</evidence>
<feature type="transmembrane region" description="Helical" evidence="1">
    <location>
        <begin position="18"/>
        <end position="37"/>
    </location>
</feature>
<keyword evidence="1" id="KW-0472">Membrane</keyword>
<proteinExistence type="predicted"/>
<evidence type="ECO:0000256" key="1">
    <source>
        <dbReference type="SAM" id="Phobius"/>
    </source>
</evidence>
<name>A0A383EM56_9ZZZZ</name>
<reference evidence="2" key="1">
    <citation type="submission" date="2018-05" db="EMBL/GenBank/DDBJ databases">
        <authorList>
            <person name="Lanie J.A."/>
            <person name="Ng W.-L."/>
            <person name="Kazmierczak K.M."/>
            <person name="Andrzejewski T.M."/>
            <person name="Davidsen T.M."/>
            <person name="Wayne K.J."/>
            <person name="Tettelin H."/>
            <person name="Glass J.I."/>
            <person name="Rusch D."/>
            <person name="Podicherti R."/>
            <person name="Tsui H.-C.T."/>
            <person name="Winkler M.E."/>
        </authorList>
    </citation>
    <scope>NUCLEOTIDE SEQUENCE</scope>
</reference>
<dbReference type="EMBL" id="UINC01227180">
    <property type="protein sequence ID" value="SVE57956.1"/>
    <property type="molecule type" value="Genomic_DNA"/>
</dbReference>
<accession>A0A383EM56</accession>
<keyword evidence="1" id="KW-1133">Transmembrane helix</keyword>
<protein>
    <submittedName>
        <fullName evidence="2">Uncharacterized protein</fullName>
    </submittedName>
</protein>
<keyword evidence="1" id="KW-0812">Transmembrane</keyword>
<feature type="non-terminal residue" evidence="2">
    <location>
        <position position="38"/>
    </location>
</feature>